<dbReference type="GO" id="GO:0032259">
    <property type="term" value="P:methylation"/>
    <property type="evidence" value="ECO:0007669"/>
    <property type="project" value="UniProtKB-KW"/>
</dbReference>
<evidence type="ECO:0000256" key="3">
    <source>
        <dbReference type="ARBA" id="ARBA00022679"/>
    </source>
</evidence>
<gene>
    <name evidence="4" type="ORF">Gferi_04550</name>
</gene>
<evidence type="ECO:0000256" key="2">
    <source>
        <dbReference type="ARBA" id="ARBA00022603"/>
    </source>
</evidence>
<dbReference type="STRING" id="1424294.Gferi_04550"/>
<dbReference type="AlphaFoldDB" id="A0A1D8GDA2"/>
<evidence type="ECO:0000313" key="4">
    <source>
        <dbReference type="EMBL" id="AOT68889.1"/>
    </source>
</evidence>
<dbReference type="Gene3D" id="3.20.20.480">
    <property type="entry name" value="Trimethylamine methyltransferase-like"/>
    <property type="match status" value="1"/>
</dbReference>
<dbReference type="Proteomes" id="UP000095743">
    <property type="component" value="Chromosome"/>
</dbReference>
<dbReference type="OrthoDB" id="5418352at2"/>
<comment type="similarity">
    <text evidence="1">Belongs to the trimethylamine methyltransferase family.</text>
</comment>
<dbReference type="GO" id="GO:0015948">
    <property type="term" value="P:methanogenesis"/>
    <property type="evidence" value="ECO:0007669"/>
    <property type="project" value="InterPro"/>
</dbReference>
<dbReference type="RefSeq" id="WP_069974455.1">
    <property type="nucleotide sequence ID" value="NZ_CP017269.1"/>
</dbReference>
<keyword evidence="5" id="KW-1185">Reference proteome</keyword>
<dbReference type="KEGG" id="gfe:Gferi_04550"/>
<accession>A0A1D8GDA2</accession>
<dbReference type="EMBL" id="CP017269">
    <property type="protein sequence ID" value="AOT68889.1"/>
    <property type="molecule type" value="Genomic_DNA"/>
</dbReference>
<dbReference type="Pfam" id="PF06253">
    <property type="entry name" value="MTTB"/>
    <property type="match status" value="1"/>
</dbReference>
<evidence type="ECO:0000256" key="1">
    <source>
        <dbReference type="ARBA" id="ARBA00007137"/>
    </source>
</evidence>
<dbReference type="InterPro" id="IPR010426">
    <property type="entry name" value="MTTB_MeTrfase"/>
</dbReference>
<proteinExistence type="inferred from homology"/>
<name>A0A1D8GDA2_9FIRM</name>
<evidence type="ECO:0000313" key="5">
    <source>
        <dbReference type="Proteomes" id="UP000095743"/>
    </source>
</evidence>
<reference evidence="4 5" key="1">
    <citation type="submission" date="2016-09" db="EMBL/GenBank/DDBJ databases">
        <title>Genomic analysis reveals versatility of anaerobic energy metabolism of Geosporobacter ferrireducens IRF9 of phylum Firmicutes.</title>
        <authorList>
            <person name="Kim S.-J."/>
        </authorList>
    </citation>
    <scope>NUCLEOTIDE SEQUENCE [LARGE SCALE GENOMIC DNA]</scope>
    <source>
        <strain evidence="4 5">IRF9</strain>
    </source>
</reference>
<keyword evidence="3 4" id="KW-0808">Transferase</keyword>
<dbReference type="InterPro" id="IPR038601">
    <property type="entry name" value="MttB-like_sf"/>
</dbReference>
<dbReference type="GO" id="GO:0008168">
    <property type="term" value="F:methyltransferase activity"/>
    <property type="evidence" value="ECO:0007669"/>
    <property type="project" value="UniProtKB-KW"/>
</dbReference>
<organism evidence="4 5">
    <name type="scientific">Geosporobacter ferrireducens</name>
    <dbReference type="NCBI Taxonomy" id="1424294"/>
    <lineage>
        <taxon>Bacteria</taxon>
        <taxon>Bacillati</taxon>
        <taxon>Bacillota</taxon>
        <taxon>Clostridia</taxon>
        <taxon>Peptostreptococcales</taxon>
        <taxon>Thermotaleaceae</taxon>
        <taxon>Geosporobacter</taxon>
    </lineage>
</organism>
<protein>
    <submittedName>
        <fullName evidence="4">Trimethylamine methyltransferase</fullName>
    </submittedName>
</protein>
<sequence>MKKYNIERNIKFAVLSDEAIEQINEASLTIMEQLGMKISGERTLKLLHENGCYTDENGITRISRDLVRKALETVPKEVIIYDRNKNPHMILNSKNNLYFGTHADQLEILDIETDSVRPFLKKDTELMCKIAQNLKNIDFVLSVGLSSDVDPKVQSVISFIETLKYFEKPINFSTNDIDTIQEIIDIAALVAGGKEVLQEKPFIFNYCEPIPPLTHPAESTEKLYLSAINKIPVVYMPYCMMGGTAPMNMATTLAQCYSEILTGIVVTQLINPGAPFIIGAMPSIFDMKTSIGSYAAPEFHLMIAAASEMADYYNLPFYGTAACSDSKSLDAQAFAEVSMQVFSTFLSKANVVHDVGIMDHCNSVSPVMVVIADEIIEAAKHYARGIKVDDATLNLDLISRVGHGGHYLNEKETFKKFKQVWYPSLFSRRMKNPDQSEVHSIAKEWINKIMENHPGSTLDAAILEKLDEIQQKYMDSVK</sequence>
<keyword evidence="2 4" id="KW-0489">Methyltransferase</keyword>